<feature type="domain" description="BZIP" evidence="3">
    <location>
        <begin position="288"/>
        <end position="351"/>
    </location>
</feature>
<feature type="region of interest" description="Disordered" evidence="2">
    <location>
        <begin position="139"/>
        <end position="160"/>
    </location>
</feature>
<dbReference type="PANTHER" id="PTHR37616">
    <property type="entry name" value="BZIP TRANSCRIPTION FACTOR 60-LIKE"/>
    <property type="match status" value="1"/>
</dbReference>
<feature type="region of interest" description="Disordered" evidence="2">
    <location>
        <begin position="242"/>
        <end position="302"/>
    </location>
</feature>
<proteinExistence type="predicted"/>
<feature type="compositionally biased region" description="Basic and acidic residues" evidence="2">
    <location>
        <begin position="278"/>
        <end position="295"/>
    </location>
</feature>
<feature type="compositionally biased region" description="Polar residues" evidence="2">
    <location>
        <begin position="364"/>
        <end position="378"/>
    </location>
</feature>
<sequence length="567" mass="62740">MSYSATQSIAHLNTNMDPDYDSFLNLENDFTPSSTSPGLKSVPMLTPQSSIPNSTATFASNSNPQTFPGPSFQYDAYHQQTGIPIGALANTFNINKSTGLYYHEGNGGFIMPTETLNMPLSNLDEFDFSRNPSDMDFEAESPNDMQNMFSSDGSSQFVSPNTLLTPNNGSTSIPRIYPGMHSQQAALAKAQQAQKQEQMARQQQQQRPNGQKPLPGPLPTRAQQVKDPLVEESISKVLNRMRQASVASTVEDDKPSNGSASGMPRIKKDEDEMDEDERLLASEEGKKLSSKERRQLRNKVSARAFRSRRKEYINQLEGEVAAKAQEANDLRAQNQQLREENNRLSDLTRMLLSSQAFAGFLQELSQSGLPPPSNLGNTQQQKPVQTQPQPQHIKKDIGPHEATQQMQHQQPQVGMALIPETPMDFSALQPSNSWMTPLPTNDFQVYAVTELPEPPVLDLDSLYEKPDTGYVRSASKLAKDVPQLPVAPAVVEAESAALQVDESVDLDSEAFALYFDSPATVLNEPCQHAVLSTDQLSDEECAVRLHKMCSNLDDIFDRLADFIPDMD</sequence>
<comment type="caution">
    <text evidence="4">The sequence shown here is derived from an EMBL/GenBank/DDBJ whole genome shotgun (WGS) entry which is preliminary data.</text>
</comment>
<evidence type="ECO:0000313" key="5">
    <source>
        <dbReference type="Proteomes" id="UP001161757"/>
    </source>
</evidence>
<dbReference type="PANTHER" id="PTHR37616:SF2">
    <property type="entry name" value="BZIP DOMAIN-CONTAINING PROTEIN"/>
    <property type="match status" value="1"/>
</dbReference>
<dbReference type="AlphaFoldDB" id="A0AAN6F4I8"/>
<dbReference type="Gene3D" id="1.20.5.170">
    <property type="match status" value="1"/>
</dbReference>
<feature type="compositionally biased region" description="Polar residues" evidence="2">
    <location>
        <begin position="143"/>
        <end position="160"/>
    </location>
</feature>
<protein>
    <recommendedName>
        <fullName evidence="3">BZIP domain-containing protein</fullName>
    </recommendedName>
</protein>
<name>A0AAN6F4I8_EXODE</name>
<gene>
    <name evidence="4" type="ORF">HRR80_000157</name>
</gene>
<dbReference type="CDD" id="cd14810">
    <property type="entry name" value="bZIP_u1"/>
    <property type="match status" value="1"/>
</dbReference>
<dbReference type="SUPFAM" id="SSF57959">
    <property type="entry name" value="Leucine zipper domain"/>
    <property type="match status" value="1"/>
</dbReference>
<dbReference type="InterPro" id="IPR004827">
    <property type="entry name" value="bZIP"/>
</dbReference>
<evidence type="ECO:0000256" key="2">
    <source>
        <dbReference type="SAM" id="MobiDB-lite"/>
    </source>
</evidence>
<dbReference type="SMART" id="SM00338">
    <property type="entry name" value="BRLZ"/>
    <property type="match status" value="1"/>
</dbReference>
<feature type="region of interest" description="Disordered" evidence="2">
    <location>
        <begin position="182"/>
        <end position="227"/>
    </location>
</feature>
<evidence type="ECO:0000256" key="1">
    <source>
        <dbReference type="SAM" id="Coils"/>
    </source>
</evidence>
<evidence type="ECO:0000259" key="3">
    <source>
        <dbReference type="PROSITE" id="PS50217"/>
    </source>
</evidence>
<feature type="region of interest" description="Disordered" evidence="2">
    <location>
        <begin position="364"/>
        <end position="395"/>
    </location>
</feature>
<dbReference type="InterPro" id="IPR046347">
    <property type="entry name" value="bZIP_sf"/>
</dbReference>
<dbReference type="Proteomes" id="UP001161757">
    <property type="component" value="Unassembled WGS sequence"/>
</dbReference>
<dbReference type="PROSITE" id="PS50217">
    <property type="entry name" value="BZIP"/>
    <property type="match status" value="1"/>
</dbReference>
<keyword evidence="1" id="KW-0175">Coiled coil</keyword>
<reference evidence="4" key="1">
    <citation type="submission" date="2023-01" db="EMBL/GenBank/DDBJ databases">
        <title>Exophiala dermititidis isolated from Cystic Fibrosis Patient.</title>
        <authorList>
            <person name="Kurbessoian T."/>
            <person name="Crocker A."/>
            <person name="Murante D."/>
            <person name="Hogan D.A."/>
            <person name="Stajich J.E."/>
        </authorList>
    </citation>
    <scope>NUCLEOTIDE SEQUENCE</scope>
    <source>
        <strain evidence="4">Ex8</strain>
    </source>
</reference>
<accession>A0AAN6F4I8</accession>
<evidence type="ECO:0000313" key="4">
    <source>
        <dbReference type="EMBL" id="KAJ8995382.1"/>
    </source>
</evidence>
<organism evidence="4 5">
    <name type="scientific">Exophiala dermatitidis</name>
    <name type="common">Black yeast-like fungus</name>
    <name type="synonym">Wangiella dermatitidis</name>
    <dbReference type="NCBI Taxonomy" id="5970"/>
    <lineage>
        <taxon>Eukaryota</taxon>
        <taxon>Fungi</taxon>
        <taxon>Dikarya</taxon>
        <taxon>Ascomycota</taxon>
        <taxon>Pezizomycotina</taxon>
        <taxon>Eurotiomycetes</taxon>
        <taxon>Chaetothyriomycetidae</taxon>
        <taxon>Chaetothyriales</taxon>
        <taxon>Herpotrichiellaceae</taxon>
        <taxon>Exophiala</taxon>
    </lineage>
</organism>
<feature type="compositionally biased region" description="Low complexity" evidence="2">
    <location>
        <begin position="183"/>
        <end position="206"/>
    </location>
</feature>
<dbReference type="GO" id="GO:0003700">
    <property type="term" value="F:DNA-binding transcription factor activity"/>
    <property type="evidence" value="ECO:0007669"/>
    <property type="project" value="InterPro"/>
</dbReference>
<dbReference type="EMBL" id="JAJGCB010000001">
    <property type="protein sequence ID" value="KAJ8995382.1"/>
    <property type="molecule type" value="Genomic_DNA"/>
</dbReference>
<feature type="compositionally biased region" description="Low complexity" evidence="2">
    <location>
        <begin position="379"/>
        <end position="391"/>
    </location>
</feature>
<dbReference type="Pfam" id="PF00170">
    <property type="entry name" value="bZIP_1"/>
    <property type="match status" value="1"/>
</dbReference>
<feature type="coiled-coil region" evidence="1">
    <location>
        <begin position="313"/>
        <end position="350"/>
    </location>
</feature>